<dbReference type="Pfam" id="PF17921">
    <property type="entry name" value="Integrase_H2C2"/>
    <property type="match status" value="1"/>
</dbReference>
<dbReference type="InterPro" id="IPR036397">
    <property type="entry name" value="RNaseH_sf"/>
</dbReference>
<keyword evidence="3" id="KW-0540">Nuclease</keyword>
<dbReference type="InterPro" id="IPR043502">
    <property type="entry name" value="DNA/RNA_pol_sf"/>
</dbReference>
<dbReference type="InterPro" id="IPR001584">
    <property type="entry name" value="Integrase_cat-core"/>
</dbReference>
<dbReference type="GO" id="GO:0004519">
    <property type="term" value="F:endonuclease activity"/>
    <property type="evidence" value="ECO:0007669"/>
    <property type="project" value="UniProtKB-KW"/>
</dbReference>
<evidence type="ECO:0000256" key="6">
    <source>
        <dbReference type="ARBA" id="ARBA00022918"/>
    </source>
</evidence>
<feature type="domain" description="Integrase catalytic" evidence="7">
    <location>
        <begin position="211"/>
        <end position="372"/>
    </location>
</feature>
<evidence type="ECO:0000256" key="3">
    <source>
        <dbReference type="ARBA" id="ARBA00022722"/>
    </source>
</evidence>
<keyword evidence="1" id="KW-0808">Transferase</keyword>
<reference evidence="8 9" key="1">
    <citation type="submission" date="2020-06" db="EMBL/GenBank/DDBJ databases">
        <title>Transcriptomic and genomic resources for Thalictrum thalictroides and T. hernandezii: Facilitating candidate gene discovery in an emerging model plant lineage.</title>
        <authorList>
            <person name="Arias T."/>
            <person name="Riano-Pachon D.M."/>
            <person name="Di Stilio V.S."/>
        </authorList>
    </citation>
    <scope>NUCLEOTIDE SEQUENCE [LARGE SCALE GENOMIC DNA]</scope>
    <source>
        <strain evidence="9">cv. WT478/WT964</strain>
        <tissue evidence="8">Leaves</tissue>
    </source>
</reference>
<keyword evidence="2" id="KW-0548">Nucleotidyltransferase</keyword>
<organism evidence="8 9">
    <name type="scientific">Thalictrum thalictroides</name>
    <name type="common">Rue-anemone</name>
    <name type="synonym">Anemone thalictroides</name>
    <dbReference type="NCBI Taxonomy" id="46969"/>
    <lineage>
        <taxon>Eukaryota</taxon>
        <taxon>Viridiplantae</taxon>
        <taxon>Streptophyta</taxon>
        <taxon>Embryophyta</taxon>
        <taxon>Tracheophyta</taxon>
        <taxon>Spermatophyta</taxon>
        <taxon>Magnoliopsida</taxon>
        <taxon>Ranunculales</taxon>
        <taxon>Ranunculaceae</taxon>
        <taxon>Thalictroideae</taxon>
        <taxon>Thalictrum</taxon>
    </lineage>
</organism>
<protein>
    <submittedName>
        <fullName evidence="8">Pol polyprotein</fullName>
    </submittedName>
</protein>
<proteinExistence type="predicted"/>
<evidence type="ECO:0000259" key="7">
    <source>
        <dbReference type="PROSITE" id="PS50994"/>
    </source>
</evidence>
<feature type="non-terminal residue" evidence="8">
    <location>
        <position position="439"/>
    </location>
</feature>
<dbReference type="PANTHER" id="PTHR37984:SF5">
    <property type="entry name" value="PROTEIN NYNRIN-LIKE"/>
    <property type="match status" value="1"/>
</dbReference>
<dbReference type="PROSITE" id="PS50994">
    <property type="entry name" value="INTEGRASE"/>
    <property type="match status" value="1"/>
</dbReference>
<dbReference type="InterPro" id="IPR050951">
    <property type="entry name" value="Retrovirus_Pol_polyprotein"/>
</dbReference>
<dbReference type="Proteomes" id="UP000554482">
    <property type="component" value="Unassembled WGS sequence"/>
</dbReference>
<dbReference type="Gene3D" id="3.30.420.10">
    <property type="entry name" value="Ribonuclease H-like superfamily/Ribonuclease H"/>
    <property type="match status" value="1"/>
</dbReference>
<dbReference type="Gene3D" id="1.10.340.70">
    <property type="match status" value="1"/>
</dbReference>
<evidence type="ECO:0000256" key="5">
    <source>
        <dbReference type="ARBA" id="ARBA00022801"/>
    </source>
</evidence>
<comment type="caution">
    <text evidence="8">The sequence shown here is derived from an EMBL/GenBank/DDBJ whole genome shotgun (WGS) entry which is preliminary data.</text>
</comment>
<keyword evidence="9" id="KW-1185">Reference proteome</keyword>
<dbReference type="PANTHER" id="PTHR37984">
    <property type="entry name" value="PROTEIN CBG26694"/>
    <property type="match status" value="1"/>
</dbReference>
<keyword evidence="5" id="KW-0378">Hydrolase</keyword>
<dbReference type="CDD" id="cd09274">
    <property type="entry name" value="RNase_HI_RT_Ty3"/>
    <property type="match status" value="1"/>
</dbReference>
<keyword evidence="4" id="KW-0255">Endonuclease</keyword>
<keyword evidence="6" id="KW-0695">RNA-directed DNA polymerase</keyword>
<dbReference type="SUPFAM" id="SSF53098">
    <property type="entry name" value="Ribonuclease H-like"/>
    <property type="match status" value="1"/>
</dbReference>
<dbReference type="InterPro" id="IPR041588">
    <property type="entry name" value="Integrase_H2C2"/>
</dbReference>
<dbReference type="Pfam" id="PF00665">
    <property type="entry name" value="rve"/>
    <property type="match status" value="1"/>
</dbReference>
<evidence type="ECO:0000256" key="4">
    <source>
        <dbReference type="ARBA" id="ARBA00022759"/>
    </source>
</evidence>
<dbReference type="GO" id="GO:0015074">
    <property type="term" value="P:DNA integration"/>
    <property type="evidence" value="ECO:0007669"/>
    <property type="project" value="InterPro"/>
</dbReference>
<dbReference type="AlphaFoldDB" id="A0A7J6WGX0"/>
<sequence>MDDHQRNYTVTEKECLAVILAVKEFRPFIYGRKFVVVTDHSLLRWLTTLKDPEGWLARWALKLQAFDYEIRHWAGAMHQNADGLSRLPMVAFNEPELDRLYDLIATPSLWLRESESDQALLKRMAKDTITKNGMLYKQFGNKAFPYVRPSGRLDIAMGAHRATGHGSPKVTYYWLRERYYWDYMLESLVDLIDSCQRCKVQWTWKEKFNLNPVAPKFAFHTVSIDTIGPLPVSRKGNRWIIVAIDNFTRWVEAKAVPANTDKNTAKFLTNQVIYRHGCPQNLLHDNGANYISKLLGYVKEAMGIHGVVTAPYHPQTNGTVERVNGTLVKIIRSIASETSDWDEYVPAAVMAYRLATHSAMGYSPFRLLYGREPALPAHLLPSTLALEKYNYDVFVRDLTREIVAMQASGWEKMRRGQLVTLGGRAEDTKAYPIYQLDDK</sequence>
<evidence type="ECO:0000313" key="8">
    <source>
        <dbReference type="EMBL" id="KAF5196167.1"/>
    </source>
</evidence>
<evidence type="ECO:0000313" key="9">
    <source>
        <dbReference type="Proteomes" id="UP000554482"/>
    </source>
</evidence>
<dbReference type="SUPFAM" id="SSF56672">
    <property type="entry name" value="DNA/RNA polymerases"/>
    <property type="match status" value="1"/>
</dbReference>
<accession>A0A7J6WGX0</accession>
<evidence type="ECO:0000256" key="2">
    <source>
        <dbReference type="ARBA" id="ARBA00022695"/>
    </source>
</evidence>
<dbReference type="GO" id="GO:0016787">
    <property type="term" value="F:hydrolase activity"/>
    <property type="evidence" value="ECO:0007669"/>
    <property type="project" value="UniProtKB-KW"/>
</dbReference>
<evidence type="ECO:0000256" key="1">
    <source>
        <dbReference type="ARBA" id="ARBA00022679"/>
    </source>
</evidence>
<dbReference type="Pfam" id="PF17917">
    <property type="entry name" value="RT_RNaseH"/>
    <property type="match status" value="1"/>
</dbReference>
<dbReference type="InterPro" id="IPR012337">
    <property type="entry name" value="RNaseH-like_sf"/>
</dbReference>
<gene>
    <name evidence="8" type="ORF">FRX31_014246</name>
</gene>
<dbReference type="GO" id="GO:0003676">
    <property type="term" value="F:nucleic acid binding"/>
    <property type="evidence" value="ECO:0007669"/>
    <property type="project" value="InterPro"/>
</dbReference>
<name>A0A7J6WGX0_THATH</name>
<dbReference type="EMBL" id="JABWDY010016344">
    <property type="protein sequence ID" value="KAF5196167.1"/>
    <property type="molecule type" value="Genomic_DNA"/>
</dbReference>
<dbReference type="GO" id="GO:0003964">
    <property type="term" value="F:RNA-directed DNA polymerase activity"/>
    <property type="evidence" value="ECO:0007669"/>
    <property type="project" value="UniProtKB-KW"/>
</dbReference>
<dbReference type="InterPro" id="IPR041373">
    <property type="entry name" value="RT_RNaseH"/>
</dbReference>
<dbReference type="OrthoDB" id="1435303at2759"/>
<dbReference type="FunFam" id="3.30.420.10:FF:000032">
    <property type="entry name" value="Retrovirus-related Pol polyprotein from transposon 297-like Protein"/>
    <property type="match status" value="1"/>
</dbReference>